<protein>
    <submittedName>
        <fullName evidence="1">Uncharacterized protein</fullName>
    </submittedName>
</protein>
<sequence length="106" mass="12386">MSFLKPEVLKQYVGKMDGEVSKNFEMYWQGQQKVDSPSVWHRLSTAVHPAQRCALHLRYEPSLTKMKIKRDVPASQNEGGTVLRYEPSAWTLLYSLFIYSFSWSRI</sequence>
<evidence type="ECO:0000313" key="2">
    <source>
        <dbReference type="Proteomes" id="UP000631114"/>
    </source>
</evidence>
<accession>A0A835LTQ6</accession>
<comment type="caution">
    <text evidence="1">The sequence shown here is derived from an EMBL/GenBank/DDBJ whole genome shotgun (WGS) entry which is preliminary data.</text>
</comment>
<dbReference type="Proteomes" id="UP000631114">
    <property type="component" value="Unassembled WGS sequence"/>
</dbReference>
<reference evidence="1 2" key="1">
    <citation type="submission" date="2020-10" db="EMBL/GenBank/DDBJ databases">
        <title>The Coptis chinensis genome and diversification of protoberbering-type alkaloids.</title>
        <authorList>
            <person name="Wang B."/>
            <person name="Shu S."/>
            <person name="Song C."/>
            <person name="Liu Y."/>
        </authorList>
    </citation>
    <scope>NUCLEOTIDE SEQUENCE [LARGE SCALE GENOMIC DNA]</scope>
    <source>
        <strain evidence="1">HL-2020</strain>
        <tissue evidence="1">Leaf</tissue>
    </source>
</reference>
<dbReference type="AlphaFoldDB" id="A0A835LTQ6"/>
<name>A0A835LTQ6_9MAGN</name>
<proteinExistence type="predicted"/>
<dbReference type="EMBL" id="JADFTS010000007">
    <property type="protein sequence ID" value="KAF9599186.1"/>
    <property type="molecule type" value="Genomic_DNA"/>
</dbReference>
<dbReference type="OrthoDB" id="3945418at2759"/>
<keyword evidence="2" id="KW-1185">Reference proteome</keyword>
<evidence type="ECO:0000313" key="1">
    <source>
        <dbReference type="EMBL" id="KAF9599186.1"/>
    </source>
</evidence>
<gene>
    <name evidence="1" type="ORF">IFM89_035645</name>
</gene>
<organism evidence="1 2">
    <name type="scientific">Coptis chinensis</name>
    <dbReference type="NCBI Taxonomy" id="261450"/>
    <lineage>
        <taxon>Eukaryota</taxon>
        <taxon>Viridiplantae</taxon>
        <taxon>Streptophyta</taxon>
        <taxon>Embryophyta</taxon>
        <taxon>Tracheophyta</taxon>
        <taxon>Spermatophyta</taxon>
        <taxon>Magnoliopsida</taxon>
        <taxon>Ranunculales</taxon>
        <taxon>Ranunculaceae</taxon>
        <taxon>Coptidoideae</taxon>
        <taxon>Coptis</taxon>
    </lineage>
</organism>